<dbReference type="OrthoDB" id="1427152at2759"/>
<reference evidence="1 2" key="1">
    <citation type="submission" date="2020-02" db="EMBL/GenBank/DDBJ databases">
        <authorList>
            <person name="Ma Q."/>
            <person name="Huang Y."/>
            <person name="Song X."/>
            <person name="Pei D."/>
        </authorList>
    </citation>
    <scope>NUCLEOTIDE SEQUENCE [LARGE SCALE GENOMIC DNA]</scope>
    <source>
        <strain evidence="1">Sxm20200214</strain>
        <tissue evidence="1">Leaf</tissue>
    </source>
</reference>
<comment type="caution">
    <text evidence="1">The sequence shown here is derived from an EMBL/GenBank/DDBJ whole genome shotgun (WGS) entry which is preliminary data.</text>
</comment>
<gene>
    <name evidence="1" type="ORF">Bca52824_022929</name>
</gene>
<accession>A0A8X7VHL6</accession>
<sequence length="62" mass="7211">MINNLKSIGGRLGQIDMMELLKGLMLIDVDSRLPLRFNRKIKSPDGEEVTIQIKYHYRKCGY</sequence>
<keyword evidence="2" id="KW-1185">Reference proteome</keyword>
<name>A0A8X7VHL6_BRACI</name>
<organism evidence="1 2">
    <name type="scientific">Brassica carinata</name>
    <name type="common">Ethiopian mustard</name>
    <name type="synonym">Abyssinian cabbage</name>
    <dbReference type="NCBI Taxonomy" id="52824"/>
    <lineage>
        <taxon>Eukaryota</taxon>
        <taxon>Viridiplantae</taxon>
        <taxon>Streptophyta</taxon>
        <taxon>Embryophyta</taxon>
        <taxon>Tracheophyta</taxon>
        <taxon>Spermatophyta</taxon>
        <taxon>Magnoliopsida</taxon>
        <taxon>eudicotyledons</taxon>
        <taxon>Gunneridae</taxon>
        <taxon>Pentapetalae</taxon>
        <taxon>rosids</taxon>
        <taxon>malvids</taxon>
        <taxon>Brassicales</taxon>
        <taxon>Brassicaceae</taxon>
        <taxon>Brassiceae</taxon>
        <taxon>Brassica</taxon>
    </lineage>
</organism>
<proteinExistence type="predicted"/>
<protein>
    <submittedName>
        <fullName evidence="1">Uncharacterized protein</fullName>
    </submittedName>
</protein>
<dbReference type="AlphaFoldDB" id="A0A8X7VHL6"/>
<dbReference type="EMBL" id="JAAMPC010000005">
    <property type="protein sequence ID" value="KAG2311372.1"/>
    <property type="molecule type" value="Genomic_DNA"/>
</dbReference>
<dbReference type="Proteomes" id="UP000886595">
    <property type="component" value="Unassembled WGS sequence"/>
</dbReference>
<evidence type="ECO:0000313" key="1">
    <source>
        <dbReference type="EMBL" id="KAG2311372.1"/>
    </source>
</evidence>
<evidence type="ECO:0000313" key="2">
    <source>
        <dbReference type="Proteomes" id="UP000886595"/>
    </source>
</evidence>